<dbReference type="Pfam" id="PF13649">
    <property type="entry name" value="Methyltransf_25"/>
    <property type="match status" value="1"/>
</dbReference>
<accession>A0A286H659</accession>
<reference evidence="3" key="1">
    <citation type="submission" date="2017-09" db="EMBL/GenBank/DDBJ databases">
        <authorList>
            <person name="Varghese N."/>
            <person name="Submissions S."/>
        </authorList>
    </citation>
    <scope>NUCLEOTIDE SEQUENCE [LARGE SCALE GENOMIC DNA]</scope>
    <source>
        <strain evidence="3">DSM 44270</strain>
    </source>
</reference>
<dbReference type="GO" id="GO:0032259">
    <property type="term" value="P:methylation"/>
    <property type="evidence" value="ECO:0007669"/>
    <property type="project" value="UniProtKB-KW"/>
</dbReference>
<dbReference type="Gene3D" id="3.40.50.150">
    <property type="entry name" value="Vaccinia Virus protein VP39"/>
    <property type="match status" value="1"/>
</dbReference>
<sequence>MRGSPRLVWVAQVLRPAPEEHVLEVGCGHGVLVGLLAERTPAGRVVGVDRSHTMITSAARRNHAHLAAGRAQLVEGDFASVDLGQQRFGAVVAVNVRAFWTPPAVEWDVVRRVLEPDGRVLIAHSLLASGAEVSVTDAVVRAAGERGMRLVTVHRAPTSPVPSLALELRPASTLTRRSG</sequence>
<dbReference type="Proteomes" id="UP000219482">
    <property type="component" value="Unassembled WGS sequence"/>
</dbReference>
<keyword evidence="3" id="KW-1185">Reference proteome</keyword>
<protein>
    <submittedName>
        <fullName evidence="2">Methyltransferase domain-containing protein</fullName>
    </submittedName>
</protein>
<keyword evidence="2" id="KW-0808">Transferase</keyword>
<dbReference type="SUPFAM" id="SSF53335">
    <property type="entry name" value="S-adenosyl-L-methionine-dependent methyltransferases"/>
    <property type="match status" value="1"/>
</dbReference>
<evidence type="ECO:0000259" key="1">
    <source>
        <dbReference type="Pfam" id="PF13649"/>
    </source>
</evidence>
<evidence type="ECO:0000313" key="2">
    <source>
        <dbReference type="EMBL" id="SOE03257.1"/>
    </source>
</evidence>
<dbReference type="RefSeq" id="WP_097185761.1">
    <property type="nucleotide sequence ID" value="NZ_OCNK01000006.1"/>
</dbReference>
<proteinExistence type="predicted"/>
<dbReference type="InterPro" id="IPR041698">
    <property type="entry name" value="Methyltransf_25"/>
</dbReference>
<dbReference type="GO" id="GO:0008168">
    <property type="term" value="F:methyltransferase activity"/>
    <property type="evidence" value="ECO:0007669"/>
    <property type="project" value="UniProtKB-KW"/>
</dbReference>
<organism evidence="2 3">
    <name type="scientific">Blastococcus haudaquaticus</name>
    <dbReference type="NCBI Taxonomy" id="1938745"/>
    <lineage>
        <taxon>Bacteria</taxon>
        <taxon>Bacillati</taxon>
        <taxon>Actinomycetota</taxon>
        <taxon>Actinomycetes</taxon>
        <taxon>Geodermatophilales</taxon>
        <taxon>Geodermatophilaceae</taxon>
        <taxon>Blastococcus</taxon>
    </lineage>
</organism>
<feature type="domain" description="Methyltransferase" evidence="1">
    <location>
        <begin position="22"/>
        <end position="118"/>
    </location>
</feature>
<gene>
    <name evidence="2" type="ORF">SAMN06272739_4063</name>
</gene>
<name>A0A286H659_9ACTN</name>
<dbReference type="AlphaFoldDB" id="A0A286H659"/>
<keyword evidence="2" id="KW-0489">Methyltransferase</keyword>
<dbReference type="CDD" id="cd02440">
    <property type="entry name" value="AdoMet_MTases"/>
    <property type="match status" value="1"/>
</dbReference>
<dbReference type="InterPro" id="IPR029063">
    <property type="entry name" value="SAM-dependent_MTases_sf"/>
</dbReference>
<evidence type="ECO:0000313" key="3">
    <source>
        <dbReference type="Proteomes" id="UP000219482"/>
    </source>
</evidence>
<dbReference type="EMBL" id="OCNK01000006">
    <property type="protein sequence ID" value="SOE03257.1"/>
    <property type="molecule type" value="Genomic_DNA"/>
</dbReference>